<dbReference type="SUPFAM" id="SSF56281">
    <property type="entry name" value="Metallo-hydrolase/oxidoreductase"/>
    <property type="match status" value="1"/>
</dbReference>
<sequence length="229" mass="25170">MNVTRVSEHIWSVHTWLVFPITVWLVKEEDGVTLVDAGIPKMAKGINNAIRSLGIGPLKRIVLTHGHSDHVGAVKRLLQEWPGVPVYAHRLEIPFATGEAPYPGRRKAAQYLPGGLPRPLPEGAGGRLEPIGGLNPYWTPGHAPGHVVYHHVQDDVLLAGDLFNAKRGRLRFPLFTFDKAQTLESSLIVRELKPAHMEVCHGGPVRRPADRLDDYLRAHARHAGAGAQA</sequence>
<dbReference type="RefSeq" id="WP_213485663.1">
    <property type="nucleotide sequence ID" value="NZ_CAJRAY010000083.1"/>
</dbReference>
<evidence type="ECO:0000259" key="4">
    <source>
        <dbReference type="SMART" id="SM00849"/>
    </source>
</evidence>
<comment type="catalytic activity">
    <reaction evidence="1">
        <text>3',5'-cyclic CMP + H2O = CMP + H(+)</text>
        <dbReference type="Rhea" id="RHEA:72675"/>
        <dbReference type="ChEBI" id="CHEBI:15377"/>
        <dbReference type="ChEBI" id="CHEBI:15378"/>
        <dbReference type="ChEBI" id="CHEBI:58003"/>
        <dbReference type="ChEBI" id="CHEBI:60377"/>
    </reaction>
    <physiologicalReaction direction="left-to-right" evidence="1">
        <dbReference type="Rhea" id="RHEA:72676"/>
    </physiologicalReaction>
</comment>
<dbReference type="CDD" id="cd07721">
    <property type="entry name" value="yflN-like_MBL-fold"/>
    <property type="match status" value="1"/>
</dbReference>
<keyword evidence="5" id="KW-0378">Hydrolase</keyword>
<evidence type="ECO:0000313" key="6">
    <source>
        <dbReference type="Proteomes" id="UP000681526"/>
    </source>
</evidence>
<evidence type="ECO:0000256" key="3">
    <source>
        <dbReference type="ARBA" id="ARBA00048505"/>
    </source>
</evidence>
<dbReference type="InterPro" id="IPR001279">
    <property type="entry name" value="Metallo-B-lactamas"/>
</dbReference>
<keyword evidence="6" id="KW-1185">Reference proteome</keyword>
<evidence type="ECO:0000256" key="1">
    <source>
        <dbReference type="ARBA" id="ARBA00034221"/>
    </source>
</evidence>
<comment type="catalytic activity">
    <reaction evidence="3">
        <text>3',5'-cyclic UMP + H2O = UMP + H(+)</text>
        <dbReference type="Rhea" id="RHEA:70575"/>
        <dbReference type="ChEBI" id="CHEBI:15377"/>
        <dbReference type="ChEBI" id="CHEBI:15378"/>
        <dbReference type="ChEBI" id="CHEBI:57865"/>
        <dbReference type="ChEBI" id="CHEBI:184387"/>
    </reaction>
    <physiologicalReaction direction="left-to-right" evidence="3">
        <dbReference type="Rhea" id="RHEA:70576"/>
    </physiologicalReaction>
</comment>
<dbReference type="PANTHER" id="PTHR42951:SF17">
    <property type="entry name" value="METALLO-BETA-LACTAMASE DOMAIN-CONTAINING PROTEIN"/>
    <property type="match status" value="1"/>
</dbReference>
<comment type="caution">
    <text evidence="5">The sequence shown here is derived from an EMBL/GenBank/DDBJ whole genome shotgun (WGS) entry which is preliminary data.</text>
</comment>
<dbReference type="Pfam" id="PF00753">
    <property type="entry name" value="Lactamase_B"/>
    <property type="match status" value="1"/>
</dbReference>
<dbReference type="InterPro" id="IPR050855">
    <property type="entry name" value="NDM-1-like"/>
</dbReference>
<protein>
    <submittedName>
        <fullName evidence="5">Hydrolase</fullName>
    </submittedName>
</protein>
<comment type="function">
    <text evidence="2">Counteracts the endogenous Pycsar antiviral defense system. Phosphodiesterase that enables metal-dependent hydrolysis of host cyclic nucleotide Pycsar defense signals such as cCMP and cUMP.</text>
</comment>
<gene>
    <name evidence="5" type="primary">txxe 3149-yybB</name>
    <name evidence="5" type="ORF">TXXE_15945</name>
</gene>
<evidence type="ECO:0000313" key="5">
    <source>
        <dbReference type="EMBL" id="CAG5091616.1"/>
    </source>
</evidence>
<dbReference type="EMBL" id="CAJRAY010000083">
    <property type="protein sequence ID" value="CAG5091616.1"/>
    <property type="molecule type" value="Genomic_DNA"/>
</dbReference>
<dbReference type="PANTHER" id="PTHR42951">
    <property type="entry name" value="METALLO-BETA-LACTAMASE DOMAIN-CONTAINING"/>
    <property type="match status" value="1"/>
</dbReference>
<evidence type="ECO:0000256" key="2">
    <source>
        <dbReference type="ARBA" id="ARBA00034301"/>
    </source>
</evidence>
<name>A0ABM8V7D1_THEXY</name>
<dbReference type="SMART" id="SM00849">
    <property type="entry name" value="Lactamase_B"/>
    <property type="match status" value="1"/>
</dbReference>
<feature type="domain" description="Metallo-beta-lactamase" evidence="4">
    <location>
        <begin position="20"/>
        <end position="203"/>
    </location>
</feature>
<dbReference type="InterPro" id="IPR036866">
    <property type="entry name" value="RibonucZ/Hydroxyglut_hydro"/>
</dbReference>
<reference evidence="5 6" key="1">
    <citation type="submission" date="2021-04" db="EMBL/GenBank/DDBJ databases">
        <authorList>
            <person name="Rakotoarivonina H."/>
        </authorList>
    </citation>
    <scope>NUCLEOTIDE SEQUENCE [LARGE SCALE GENOMIC DNA]</scope>
    <source>
        <strain evidence="5 6">XE</strain>
    </source>
</reference>
<dbReference type="Gene3D" id="3.60.15.10">
    <property type="entry name" value="Ribonuclease Z/Hydroxyacylglutathione hydrolase-like"/>
    <property type="match status" value="1"/>
</dbReference>
<proteinExistence type="predicted"/>
<dbReference type="GO" id="GO:0016787">
    <property type="term" value="F:hydrolase activity"/>
    <property type="evidence" value="ECO:0007669"/>
    <property type="project" value="UniProtKB-KW"/>
</dbReference>
<dbReference type="Proteomes" id="UP000681526">
    <property type="component" value="Unassembled WGS sequence"/>
</dbReference>
<accession>A0ABM8V7D1</accession>
<organism evidence="5 6">
    <name type="scientific">Thermobacillus xylanilyticus</name>
    <dbReference type="NCBI Taxonomy" id="76633"/>
    <lineage>
        <taxon>Bacteria</taxon>
        <taxon>Bacillati</taxon>
        <taxon>Bacillota</taxon>
        <taxon>Bacilli</taxon>
        <taxon>Bacillales</taxon>
        <taxon>Paenibacillaceae</taxon>
        <taxon>Thermobacillus</taxon>
    </lineage>
</organism>